<name>A0ACD5THB4_AVESA</name>
<dbReference type="Proteomes" id="UP001732700">
    <property type="component" value="Chromosome 1A"/>
</dbReference>
<organism evidence="1 2">
    <name type="scientific">Avena sativa</name>
    <name type="common">Oat</name>
    <dbReference type="NCBI Taxonomy" id="4498"/>
    <lineage>
        <taxon>Eukaryota</taxon>
        <taxon>Viridiplantae</taxon>
        <taxon>Streptophyta</taxon>
        <taxon>Embryophyta</taxon>
        <taxon>Tracheophyta</taxon>
        <taxon>Spermatophyta</taxon>
        <taxon>Magnoliopsida</taxon>
        <taxon>Liliopsida</taxon>
        <taxon>Poales</taxon>
        <taxon>Poaceae</taxon>
        <taxon>BOP clade</taxon>
        <taxon>Pooideae</taxon>
        <taxon>Poodae</taxon>
        <taxon>Poeae</taxon>
        <taxon>Poeae Chloroplast Group 1 (Aveneae type)</taxon>
        <taxon>Aveninae</taxon>
        <taxon>Avena</taxon>
    </lineage>
</organism>
<protein>
    <submittedName>
        <fullName evidence="1">Uncharacterized protein</fullName>
    </submittedName>
</protein>
<proteinExistence type="predicted"/>
<dbReference type="EnsemblPlants" id="AVESA.00010b.r2.1AG0053810.1">
    <property type="protein sequence ID" value="AVESA.00010b.r2.1AG0053810.1.CDS"/>
    <property type="gene ID" value="AVESA.00010b.r2.1AG0053810"/>
</dbReference>
<reference evidence="1" key="2">
    <citation type="submission" date="2025-09" db="UniProtKB">
        <authorList>
            <consortium name="EnsemblPlants"/>
        </authorList>
    </citation>
    <scope>IDENTIFICATION</scope>
</reference>
<reference evidence="1" key="1">
    <citation type="submission" date="2021-05" db="EMBL/GenBank/DDBJ databases">
        <authorList>
            <person name="Scholz U."/>
            <person name="Mascher M."/>
            <person name="Fiebig A."/>
        </authorList>
    </citation>
    <scope>NUCLEOTIDE SEQUENCE [LARGE SCALE GENOMIC DNA]</scope>
</reference>
<sequence>MMADEGEDAPVAAVAVGFGLPEQLAAVLPSDPFEQLDVARKITSLALASRVGRLEAEAAGLRAQLAQRDDTAEDLRERVEQLESALALATDRLSRAEDEKETALKENATLSNTVKKLNRDVAKLEVFKKTLMQSLQEDDDKPNIAPRAKLTTEASSFSPAPSVADEDSEFPTSKSSQLSETASSVSEESSQAEPDVPRPPRSHVYMPSYNNTPKLTPPGSPPRGYAPLSPPRRHSISIASMNRLDDRSSPFSSHHSSMTSPFEAASPTRTRVDGKEFFRQVRNRMSYEQFSAFLANVKELNAHKQTREDTLRKADAIFGPENSDLYTIFESLITRSHH</sequence>
<evidence type="ECO:0000313" key="2">
    <source>
        <dbReference type="Proteomes" id="UP001732700"/>
    </source>
</evidence>
<accession>A0ACD5THB4</accession>
<keyword evidence="2" id="KW-1185">Reference proteome</keyword>
<evidence type="ECO:0000313" key="1">
    <source>
        <dbReference type="EnsemblPlants" id="AVESA.00010b.r2.1AG0053810.1.CDS"/>
    </source>
</evidence>